<feature type="transmembrane region" description="Helical" evidence="1">
    <location>
        <begin position="40"/>
        <end position="62"/>
    </location>
</feature>
<name>A0ABS1WU58_9GAMM</name>
<proteinExistence type="predicted"/>
<evidence type="ECO:0000256" key="1">
    <source>
        <dbReference type="SAM" id="Phobius"/>
    </source>
</evidence>
<dbReference type="EMBL" id="JAEVLS010000001">
    <property type="protein sequence ID" value="MBM0104505.1"/>
    <property type="molecule type" value="Genomic_DNA"/>
</dbReference>
<evidence type="ECO:0000313" key="3">
    <source>
        <dbReference type="Proteomes" id="UP000661077"/>
    </source>
</evidence>
<keyword evidence="1" id="KW-1133">Transmembrane helix</keyword>
<sequence length="138" mass="15125">MELSYLLLMGSLSGLAAVLAHSVLYSIYEMIRWRGSSFSTLSLTDAFLHLICGTGLGLLFWLSWGLAGMVDVPWWFRGVSFAMLCWVPVSLPAVVGAWITSPPERGLSAKATAMMASRWAMTCLIAGLTCAWSWERSV</sequence>
<accession>A0ABS1WU58</accession>
<gene>
    <name evidence="2" type="ORF">JM946_07090</name>
</gene>
<feature type="transmembrane region" description="Helical" evidence="1">
    <location>
        <begin position="111"/>
        <end position="134"/>
    </location>
</feature>
<keyword evidence="1" id="KW-0472">Membrane</keyword>
<dbReference type="Proteomes" id="UP000661077">
    <property type="component" value="Unassembled WGS sequence"/>
</dbReference>
<feature type="transmembrane region" description="Helical" evidence="1">
    <location>
        <begin position="6"/>
        <end position="28"/>
    </location>
</feature>
<protein>
    <submittedName>
        <fullName evidence="2">Uncharacterized protein</fullName>
    </submittedName>
</protein>
<comment type="caution">
    <text evidence="2">The sequence shown here is derived from an EMBL/GenBank/DDBJ whole genome shotgun (WGS) entry which is preliminary data.</text>
</comment>
<feature type="transmembrane region" description="Helical" evidence="1">
    <location>
        <begin position="74"/>
        <end position="99"/>
    </location>
</feature>
<keyword evidence="1" id="KW-0812">Transmembrane</keyword>
<keyword evidence="3" id="KW-1185">Reference proteome</keyword>
<reference evidence="2 3" key="1">
    <citation type="journal article" date="2021" name="Int. J. Syst. Evol. Microbiol.">
        <title>Steroidobacter gossypii sp. nov., isolated from soil of cotton cropping field.</title>
        <authorList>
            <person name="Huang R."/>
            <person name="Yang S."/>
            <person name="Zhen C."/>
            <person name="Liu W."/>
        </authorList>
    </citation>
    <scope>NUCLEOTIDE SEQUENCE [LARGE SCALE GENOMIC DNA]</scope>
    <source>
        <strain evidence="2 3">S1-65</strain>
    </source>
</reference>
<organism evidence="2 3">
    <name type="scientific">Steroidobacter gossypii</name>
    <dbReference type="NCBI Taxonomy" id="2805490"/>
    <lineage>
        <taxon>Bacteria</taxon>
        <taxon>Pseudomonadati</taxon>
        <taxon>Pseudomonadota</taxon>
        <taxon>Gammaproteobacteria</taxon>
        <taxon>Steroidobacterales</taxon>
        <taxon>Steroidobacteraceae</taxon>
        <taxon>Steroidobacter</taxon>
    </lineage>
</organism>
<evidence type="ECO:0000313" key="2">
    <source>
        <dbReference type="EMBL" id="MBM0104505.1"/>
    </source>
</evidence>